<protein>
    <submittedName>
        <fullName evidence="2">Putative glycine rich protein</fullName>
    </submittedName>
</protein>
<dbReference type="AlphaFoldDB" id="A0A0K8R6U1"/>
<evidence type="ECO:0000313" key="2">
    <source>
        <dbReference type="EMBL" id="JAA66877.1"/>
    </source>
</evidence>
<feature type="region of interest" description="Disordered" evidence="1">
    <location>
        <begin position="1"/>
        <end position="47"/>
    </location>
</feature>
<evidence type="ECO:0000256" key="1">
    <source>
        <dbReference type="SAM" id="MobiDB-lite"/>
    </source>
</evidence>
<reference evidence="2" key="1">
    <citation type="submission" date="2012-12" db="EMBL/GenBank/DDBJ databases">
        <title>Identification and characterization of a phenylalanine ammonia-lyase gene family in Isatis indigotica Fort.</title>
        <authorList>
            <person name="Liu Q."/>
            <person name="Chen J."/>
            <person name="Zhou X."/>
            <person name="Di P."/>
            <person name="Xiao Y."/>
            <person name="Xuan H."/>
            <person name="Zhang L."/>
            <person name="Chen W."/>
        </authorList>
    </citation>
    <scope>NUCLEOTIDE SEQUENCE</scope>
    <source>
        <tissue evidence="2">Salivary gland</tissue>
    </source>
</reference>
<feature type="compositionally biased region" description="Basic and acidic residues" evidence="1">
    <location>
        <begin position="1"/>
        <end position="11"/>
    </location>
</feature>
<accession>A0A0K8R6U1</accession>
<dbReference type="EMBL" id="GADI01006931">
    <property type="protein sequence ID" value="JAA66877.1"/>
    <property type="molecule type" value="mRNA"/>
</dbReference>
<organism evidence="2">
    <name type="scientific">Ixodes ricinus</name>
    <name type="common">Common tick</name>
    <name type="synonym">Acarus ricinus</name>
    <dbReference type="NCBI Taxonomy" id="34613"/>
    <lineage>
        <taxon>Eukaryota</taxon>
        <taxon>Metazoa</taxon>
        <taxon>Ecdysozoa</taxon>
        <taxon>Arthropoda</taxon>
        <taxon>Chelicerata</taxon>
        <taxon>Arachnida</taxon>
        <taxon>Acari</taxon>
        <taxon>Parasitiformes</taxon>
        <taxon>Ixodida</taxon>
        <taxon>Ixodoidea</taxon>
        <taxon>Ixodidae</taxon>
        <taxon>Ixodinae</taxon>
        <taxon>Ixodes</taxon>
    </lineage>
</organism>
<proteinExistence type="evidence at transcript level"/>
<name>A0A0K8R6U1_IXORI</name>
<sequence>MEAPRPARVDPDNLAIRDQVRQDPPIRPANPARGIPKHPAAPETKLSMAASRDVRWLKEYRRGARNSLNKTVTI</sequence>